<proteinExistence type="inferred from homology"/>
<evidence type="ECO:0000256" key="4">
    <source>
        <dbReference type="ARBA" id="ARBA00022989"/>
    </source>
</evidence>
<accession>A0ABS2CIF3</accession>
<keyword evidence="8" id="KW-1185">Reference proteome</keyword>
<reference evidence="7" key="1">
    <citation type="submission" date="2021-02" db="EMBL/GenBank/DDBJ databases">
        <title>Phycicoccus sp. MQZ13P-5T, whole genome shotgun sequence.</title>
        <authorList>
            <person name="Tuo L."/>
        </authorList>
    </citation>
    <scope>NUCLEOTIDE SEQUENCE</scope>
    <source>
        <strain evidence="7">MQZ13P-5</strain>
    </source>
</reference>
<dbReference type="PANTHER" id="PTHR23427:SF2">
    <property type="entry name" value="SURFEIT LOCUS PROTEIN 1"/>
    <property type="match status" value="1"/>
</dbReference>
<comment type="caution">
    <text evidence="7">The sequence shown here is derived from an EMBL/GenBank/DDBJ whole genome shotgun (WGS) entry which is preliminary data.</text>
</comment>
<dbReference type="CDD" id="cd06662">
    <property type="entry name" value="SURF1"/>
    <property type="match status" value="1"/>
</dbReference>
<dbReference type="PROSITE" id="PS50895">
    <property type="entry name" value="SURF1"/>
    <property type="match status" value="1"/>
</dbReference>
<sequence length="262" mass="28420">MLRRLVSPRWLGALVLAALFAVAAYHLGWWQYHRHEAKVERNALLDEHYRATPVPVEDVVTGAGVARDAEWTRVTVRGAYVEGPLFVRGRPNDGEVGLEVLWALRPTDGGTDVLVDRGWVPASDRGASVLPSVAPAPSGEVTVIGWARHGEASPGRPPAPGQIANLSVRDASAALGTTLLPGYVLLQGETAADGSTPARPQALAPPDRSLGPHLAYAYQWWMATVAGFVLVGFGVRREERLAHPEKYPPKEKKVRIWDEEDA</sequence>
<name>A0ABS2CIF3_9MICO</name>
<gene>
    <name evidence="7" type="ORF">JQN70_04140</name>
</gene>
<evidence type="ECO:0000256" key="2">
    <source>
        <dbReference type="ARBA" id="ARBA00007165"/>
    </source>
</evidence>
<dbReference type="EMBL" id="JAFDVD010000005">
    <property type="protein sequence ID" value="MBM6399570.1"/>
    <property type="molecule type" value="Genomic_DNA"/>
</dbReference>
<dbReference type="InterPro" id="IPR002994">
    <property type="entry name" value="Surf1/Shy1"/>
</dbReference>
<keyword evidence="6" id="KW-1003">Cell membrane</keyword>
<evidence type="ECO:0000256" key="3">
    <source>
        <dbReference type="ARBA" id="ARBA00022692"/>
    </source>
</evidence>
<dbReference type="PANTHER" id="PTHR23427">
    <property type="entry name" value="SURFEIT LOCUS PROTEIN"/>
    <property type="match status" value="1"/>
</dbReference>
<comment type="subcellular location">
    <subcellularLocation>
        <location evidence="6">Cell membrane</location>
        <topology evidence="6">Multi-pass membrane protein</topology>
    </subcellularLocation>
    <subcellularLocation>
        <location evidence="1">Membrane</location>
    </subcellularLocation>
</comment>
<organism evidence="7 8">
    <name type="scientific">Phycicoccus sonneratiae</name>
    <dbReference type="NCBI Taxonomy" id="2807628"/>
    <lineage>
        <taxon>Bacteria</taxon>
        <taxon>Bacillati</taxon>
        <taxon>Actinomycetota</taxon>
        <taxon>Actinomycetes</taxon>
        <taxon>Micrococcales</taxon>
        <taxon>Intrasporangiaceae</taxon>
        <taxon>Phycicoccus</taxon>
    </lineage>
</organism>
<evidence type="ECO:0000256" key="6">
    <source>
        <dbReference type="RuleBase" id="RU363076"/>
    </source>
</evidence>
<comment type="similarity">
    <text evidence="2 6">Belongs to the SURF1 family.</text>
</comment>
<evidence type="ECO:0000313" key="7">
    <source>
        <dbReference type="EMBL" id="MBM6399570.1"/>
    </source>
</evidence>
<keyword evidence="4" id="KW-1133">Transmembrane helix</keyword>
<evidence type="ECO:0000256" key="5">
    <source>
        <dbReference type="ARBA" id="ARBA00023136"/>
    </source>
</evidence>
<keyword evidence="3" id="KW-0812">Transmembrane</keyword>
<evidence type="ECO:0000313" key="8">
    <source>
        <dbReference type="Proteomes" id="UP001430172"/>
    </source>
</evidence>
<dbReference type="Pfam" id="PF02104">
    <property type="entry name" value="SURF1"/>
    <property type="match status" value="1"/>
</dbReference>
<dbReference type="Proteomes" id="UP001430172">
    <property type="component" value="Unassembled WGS sequence"/>
</dbReference>
<dbReference type="InterPro" id="IPR045214">
    <property type="entry name" value="Surf1/Surf4"/>
</dbReference>
<protein>
    <recommendedName>
        <fullName evidence="6">SURF1-like protein</fullName>
    </recommendedName>
</protein>
<dbReference type="RefSeq" id="WP_204130053.1">
    <property type="nucleotide sequence ID" value="NZ_JAFDVD010000005.1"/>
</dbReference>
<keyword evidence="5" id="KW-0472">Membrane</keyword>
<evidence type="ECO:0000256" key="1">
    <source>
        <dbReference type="ARBA" id="ARBA00004370"/>
    </source>
</evidence>